<name>A0A2Z7A922_9LAMI</name>
<sequence length="51" mass="5018">MLSLSFVRVTDLCCSDFVVAAVCGNYSSEAGFPSSAAVRGYDPAGGAPGGG</sequence>
<organism evidence="2 3">
    <name type="scientific">Dorcoceras hygrometricum</name>
    <dbReference type="NCBI Taxonomy" id="472368"/>
    <lineage>
        <taxon>Eukaryota</taxon>
        <taxon>Viridiplantae</taxon>
        <taxon>Streptophyta</taxon>
        <taxon>Embryophyta</taxon>
        <taxon>Tracheophyta</taxon>
        <taxon>Spermatophyta</taxon>
        <taxon>Magnoliopsida</taxon>
        <taxon>eudicotyledons</taxon>
        <taxon>Gunneridae</taxon>
        <taxon>Pentapetalae</taxon>
        <taxon>asterids</taxon>
        <taxon>lamiids</taxon>
        <taxon>Lamiales</taxon>
        <taxon>Gesneriaceae</taxon>
        <taxon>Didymocarpoideae</taxon>
        <taxon>Trichosporeae</taxon>
        <taxon>Loxocarpinae</taxon>
        <taxon>Dorcoceras</taxon>
    </lineage>
</organism>
<reference evidence="2 3" key="1">
    <citation type="journal article" date="2015" name="Proc. Natl. Acad. Sci. U.S.A.">
        <title>The resurrection genome of Boea hygrometrica: A blueprint for survival of dehydration.</title>
        <authorList>
            <person name="Xiao L."/>
            <person name="Yang G."/>
            <person name="Zhang L."/>
            <person name="Yang X."/>
            <person name="Zhao S."/>
            <person name="Ji Z."/>
            <person name="Zhou Q."/>
            <person name="Hu M."/>
            <person name="Wang Y."/>
            <person name="Chen M."/>
            <person name="Xu Y."/>
            <person name="Jin H."/>
            <person name="Xiao X."/>
            <person name="Hu G."/>
            <person name="Bao F."/>
            <person name="Hu Y."/>
            <person name="Wan P."/>
            <person name="Li L."/>
            <person name="Deng X."/>
            <person name="Kuang T."/>
            <person name="Xiang C."/>
            <person name="Zhu J.K."/>
            <person name="Oliver M.J."/>
            <person name="He Y."/>
        </authorList>
    </citation>
    <scope>NUCLEOTIDE SEQUENCE [LARGE SCALE GENOMIC DNA]</scope>
    <source>
        <strain evidence="3">cv. XS01</strain>
    </source>
</reference>
<proteinExistence type="predicted"/>
<keyword evidence="3" id="KW-1185">Reference proteome</keyword>
<gene>
    <name evidence="2" type="ORF">F511_22375</name>
</gene>
<dbReference type="EMBL" id="KV018439">
    <property type="protein sequence ID" value="KZV17333.1"/>
    <property type="molecule type" value="Genomic_DNA"/>
</dbReference>
<accession>A0A2Z7A922</accession>
<evidence type="ECO:0000256" key="1">
    <source>
        <dbReference type="SAM" id="MobiDB-lite"/>
    </source>
</evidence>
<evidence type="ECO:0000313" key="2">
    <source>
        <dbReference type="EMBL" id="KZV17333.1"/>
    </source>
</evidence>
<feature type="region of interest" description="Disordered" evidence="1">
    <location>
        <begin position="29"/>
        <end position="51"/>
    </location>
</feature>
<protein>
    <submittedName>
        <fullName evidence="2">Uncharacterized protein</fullName>
    </submittedName>
</protein>
<dbReference type="Proteomes" id="UP000250235">
    <property type="component" value="Unassembled WGS sequence"/>
</dbReference>
<dbReference type="AlphaFoldDB" id="A0A2Z7A922"/>
<evidence type="ECO:0000313" key="3">
    <source>
        <dbReference type="Proteomes" id="UP000250235"/>
    </source>
</evidence>